<dbReference type="Proteomes" id="UP000217771">
    <property type="component" value="Unassembled WGS sequence"/>
</dbReference>
<sequence>MSPGSQKALRLIVGECLKKTGIGQDLPDEEAIDAAIELVDKGFLVLGYDPARQTYTLVPT</sequence>
<accession>A0A2A2EMI3</accession>
<comment type="caution">
    <text evidence="1">The sequence shown here is derived from an EMBL/GenBank/DDBJ whole genome shotgun (WGS) entry which is preliminary data.</text>
</comment>
<protein>
    <submittedName>
        <fullName evidence="1">Uncharacterized protein</fullName>
    </submittedName>
</protein>
<dbReference type="EMBL" id="NSKB01000011">
    <property type="protein sequence ID" value="PAU74361.1"/>
    <property type="molecule type" value="Genomic_DNA"/>
</dbReference>
<gene>
    <name evidence="1" type="ORF">CK498_22720</name>
</gene>
<proteinExistence type="predicted"/>
<dbReference type="AlphaFoldDB" id="A0A2A2EMI3"/>
<organism evidence="1 2">
    <name type="scientific">Halomonas salipaludis</name>
    <dbReference type="NCBI Taxonomy" id="2032625"/>
    <lineage>
        <taxon>Bacteria</taxon>
        <taxon>Pseudomonadati</taxon>
        <taxon>Pseudomonadota</taxon>
        <taxon>Gammaproteobacteria</taxon>
        <taxon>Oceanospirillales</taxon>
        <taxon>Halomonadaceae</taxon>
        <taxon>Halomonas</taxon>
    </lineage>
</organism>
<reference evidence="1 2" key="1">
    <citation type="submission" date="2017-08" db="EMBL/GenBank/DDBJ databases">
        <title>Halomonas alkalisoli sp. nov., isolated from saline alkaline soil.</title>
        <authorList>
            <person name="Wang D."/>
            <person name="Zhang G."/>
        </authorList>
    </citation>
    <scope>NUCLEOTIDE SEQUENCE [LARGE SCALE GENOMIC DNA]</scope>
    <source>
        <strain evidence="1 2">WRN001</strain>
    </source>
</reference>
<evidence type="ECO:0000313" key="1">
    <source>
        <dbReference type="EMBL" id="PAU74361.1"/>
    </source>
</evidence>
<keyword evidence="2" id="KW-1185">Reference proteome</keyword>
<name>A0A2A2EMI3_9GAMM</name>
<evidence type="ECO:0000313" key="2">
    <source>
        <dbReference type="Proteomes" id="UP000217771"/>
    </source>
</evidence>